<dbReference type="EMBL" id="JQJD01000040">
    <property type="protein sequence ID" value="KGN80434.1"/>
    <property type="molecule type" value="Genomic_DNA"/>
</dbReference>
<dbReference type="OrthoDB" id="5572060at2"/>
<gene>
    <name evidence="2" type="ORF">HQ35_05575</name>
    <name evidence="3" type="ORF">SAMN02745205_01464</name>
</gene>
<dbReference type="InterPro" id="IPR029044">
    <property type="entry name" value="Nucleotide-diphossugar_trans"/>
</dbReference>
<dbReference type="GO" id="GO:0016301">
    <property type="term" value="F:kinase activity"/>
    <property type="evidence" value="ECO:0007669"/>
    <property type="project" value="UniProtKB-KW"/>
</dbReference>
<dbReference type="SUPFAM" id="SSF53448">
    <property type="entry name" value="Nucleotide-diphospho-sugar transferases"/>
    <property type="match status" value="1"/>
</dbReference>
<proteinExistence type="predicted"/>
<keyword evidence="2" id="KW-0808">Transferase</keyword>
<name>A0A099WW21_PORCN</name>
<dbReference type="Pfam" id="PF14134">
    <property type="entry name" value="DUF4301"/>
    <property type="match status" value="1"/>
</dbReference>
<dbReference type="Proteomes" id="UP000030125">
    <property type="component" value="Unassembled WGS sequence"/>
</dbReference>
<dbReference type="EMBL" id="FUWL01000012">
    <property type="protein sequence ID" value="SJZ64587.1"/>
    <property type="molecule type" value="Genomic_DNA"/>
</dbReference>
<accession>A0A099WW21</accession>
<dbReference type="eggNOG" id="COG3172">
    <property type="taxonomic scope" value="Bacteria"/>
</dbReference>
<reference evidence="3 5" key="2">
    <citation type="submission" date="2017-02" db="EMBL/GenBank/DDBJ databases">
        <authorList>
            <person name="Peterson S.W."/>
        </authorList>
    </citation>
    <scope>NUCLEOTIDE SEQUENCE [LARGE SCALE GENOMIC DNA]</scope>
    <source>
        <strain evidence="3 5">ATCC 700135</strain>
    </source>
</reference>
<dbReference type="RefSeq" id="WP_036844985.1">
    <property type="nucleotide sequence ID" value="NZ_FUWL01000012.1"/>
</dbReference>
<keyword evidence="2" id="KW-0418">Kinase</keyword>
<evidence type="ECO:0000313" key="2">
    <source>
        <dbReference type="EMBL" id="KGN80434.1"/>
    </source>
</evidence>
<evidence type="ECO:0000313" key="4">
    <source>
        <dbReference type="Proteomes" id="UP000030125"/>
    </source>
</evidence>
<dbReference type="AlphaFoldDB" id="A0A099WW21"/>
<keyword evidence="4" id="KW-1185">Reference proteome</keyword>
<feature type="domain" description="DUF4301" evidence="1">
    <location>
        <begin position="9"/>
        <end position="513"/>
    </location>
</feature>
<reference evidence="2 4" key="1">
    <citation type="submission" date="2014-08" db="EMBL/GenBank/DDBJ databases">
        <title>Porphyromonas cangingivalis strain:COT-109_OH1386 Genome sequencing.</title>
        <authorList>
            <person name="Wallis C."/>
            <person name="Deusch O."/>
            <person name="O'Flynn C."/>
            <person name="Davis I."/>
            <person name="Jospin G."/>
            <person name="Darling A.E."/>
            <person name="Coil D.A."/>
            <person name="Alexiev A."/>
            <person name="Horsfall A."/>
            <person name="Kirkwood N."/>
            <person name="Harris S."/>
            <person name="Eisen J.A."/>
        </authorList>
    </citation>
    <scope>NUCLEOTIDE SEQUENCE [LARGE SCALE GENOMIC DNA]</scope>
    <source>
        <strain evidence="4">COT-109 OH1386</strain>
        <strain evidence="2">COT-109_OH1386</strain>
    </source>
</reference>
<dbReference type="InterPro" id="IPR025393">
    <property type="entry name" value="DUF4301"/>
</dbReference>
<sequence length="513" mass="58405">MQAFELTPEDLEQIKAKNISKSTVEKQLRRFEKGFPFLDIIKAADDTCGITSLSQEELNTYLDKWSRVLKEPSSEIVKFVPASGAASRMFKDLFKFLADEEGDLDTAPPSVRELLDNLSTFAFGDTLNRVCLVNNWKTMMKLHQQGEYKAIIENLIESKGLNYGHLPKALIPFHTYPEGTRTPMEEHLAEGALYAKNTSGRVRLHFTISPDHIDPFRSLLMKKIPKWEDFFSVHYDVTYSIQKPETDTIAVDMENIPLREKDGSLVFRPGGHGALIRNLNEIDADVIFIKNIDNVVPDRYKSETIIYKKALAGYLIHLRDKVYEYMRILNDDKRKVAAIPEIRDFLQTAFAIETPSLEGRVASECIEPLRKILNRPIRVCGMVRNESEPGGGPYVVRNDDGTTSLQILESTQINMNDPQMREIFENGKYFNPVDLVCCVRDYKGKKFNLTAFVNEETGFISYKSKDGKELKALELPGLWNGAMSEWCTAFVEVPASTFEPVKTVNDLLRPAHR</sequence>
<dbReference type="STRING" id="36874.HQ34_02030"/>
<evidence type="ECO:0000259" key="1">
    <source>
        <dbReference type="Pfam" id="PF14134"/>
    </source>
</evidence>
<dbReference type="Proteomes" id="UP000189956">
    <property type="component" value="Unassembled WGS sequence"/>
</dbReference>
<organism evidence="2 4">
    <name type="scientific">Porphyromonas cangingivalis</name>
    <dbReference type="NCBI Taxonomy" id="36874"/>
    <lineage>
        <taxon>Bacteria</taxon>
        <taxon>Pseudomonadati</taxon>
        <taxon>Bacteroidota</taxon>
        <taxon>Bacteroidia</taxon>
        <taxon>Bacteroidales</taxon>
        <taxon>Porphyromonadaceae</taxon>
        <taxon>Porphyromonas</taxon>
    </lineage>
</organism>
<evidence type="ECO:0000313" key="5">
    <source>
        <dbReference type="Proteomes" id="UP000189956"/>
    </source>
</evidence>
<evidence type="ECO:0000313" key="3">
    <source>
        <dbReference type="EMBL" id="SJZ64587.1"/>
    </source>
</evidence>
<protein>
    <submittedName>
        <fullName evidence="2">NAD metabolism ATPase/kinase</fullName>
    </submittedName>
</protein>